<evidence type="ECO:0000256" key="7">
    <source>
        <dbReference type="ARBA" id="ARBA00023242"/>
    </source>
</evidence>
<accession>A0A8H5FXU3</accession>
<organism evidence="12 13">
    <name type="scientific">Leucocoprinus leucothites</name>
    <dbReference type="NCBI Taxonomy" id="201217"/>
    <lineage>
        <taxon>Eukaryota</taxon>
        <taxon>Fungi</taxon>
        <taxon>Dikarya</taxon>
        <taxon>Basidiomycota</taxon>
        <taxon>Agaricomycotina</taxon>
        <taxon>Agaricomycetes</taxon>
        <taxon>Agaricomycetidae</taxon>
        <taxon>Agaricales</taxon>
        <taxon>Agaricineae</taxon>
        <taxon>Agaricaceae</taxon>
        <taxon>Leucocoprinus</taxon>
    </lineage>
</organism>
<evidence type="ECO:0000259" key="11">
    <source>
        <dbReference type="PROSITE" id="PS50157"/>
    </source>
</evidence>
<evidence type="ECO:0000256" key="1">
    <source>
        <dbReference type="ARBA" id="ARBA00004123"/>
    </source>
</evidence>
<feature type="domain" description="C2H2-type" evidence="11">
    <location>
        <begin position="119"/>
        <end position="146"/>
    </location>
</feature>
<dbReference type="GO" id="GO:0005634">
    <property type="term" value="C:nucleus"/>
    <property type="evidence" value="ECO:0007669"/>
    <property type="project" value="UniProtKB-SubCell"/>
</dbReference>
<gene>
    <name evidence="12" type="ORF">D9756_006021</name>
</gene>
<dbReference type="Pfam" id="PF21816">
    <property type="entry name" value="Zap1_zf1"/>
    <property type="match status" value="1"/>
</dbReference>
<evidence type="ECO:0000256" key="2">
    <source>
        <dbReference type="ARBA" id="ARBA00022491"/>
    </source>
</evidence>
<feature type="compositionally biased region" description="Basic and acidic residues" evidence="10">
    <location>
        <begin position="690"/>
        <end position="699"/>
    </location>
</feature>
<feature type="region of interest" description="Disordered" evidence="10">
    <location>
        <begin position="569"/>
        <end position="637"/>
    </location>
</feature>
<dbReference type="PROSITE" id="PS50157">
    <property type="entry name" value="ZINC_FINGER_C2H2_2"/>
    <property type="match status" value="3"/>
</dbReference>
<reference evidence="12 13" key="1">
    <citation type="journal article" date="2020" name="ISME J.">
        <title>Uncovering the hidden diversity of litter-decomposition mechanisms in mushroom-forming fungi.</title>
        <authorList>
            <person name="Floudas D."/>
            <person name="Bentzer J."/>
            <person name="Ahren D."/>
            <person name="Johansson T."/>
            <person name="Persson P."/>
            <person name="Tunlid A."/>
        </authorList>
    </citation>
    <scope>NUCLEOTIDE SEQUENCE [LARGE SCALE GENOMIC DNA]</scope>
    <source>
        <strain evidence="12 13">CBS 146.42</strain>
    </source>
</reference>
<dbReference type="InterPro" id="IPR050806">
    <property type="entry name" value="pacC/RIM101"/>
</dbReference>
<evidence type="ECO:0000256" key="9">
    <source>
        <dbReference type="PROSITE-ProRule" id="PRU00042"/>
    </source>
</evidence>
<feature type="region of interest" description="Disordered" evidence="10">
    <location>
        <begin position="514"/>
        <end position="554"/>
    </location>
</feature>
<feature type="compositionally biased region" description="Low complexity" evidence="10">
    <location>
        <begin position="455"/>
        <end position="470"/>
    </location>
</feature>
<evidence type="ECO:0000313" key="13">
    <source>
        <dbReference type="Proteomes" id="UP000559027"/>
    </source>
</evidence>
<dbReference type="Pfam" id="PF00096">
    <property type="entry name" value="zf-C2H2"/>
    <property type="match status" value="1"/>
</dbReference>
<dbReference type="GO" id="GO:0045944">
    <property type="term" value="P:positive regulation of transcription by RNA polymerase II"/>
    <property type="evidence" value="ECO:0007669"/>
    <property type="project" value="TreeGrafter"/>
</dbReference>
<dbReference type="OrthoDB" id="6155966at2759"/>
<dbReference type="FunFam" id="3.30.160.60:FF:002343">
    <property type="entry name" value="Zinc finger protein 33A"/>
    <property type="match status" value="1"/>
</dbReference>
<keyword evidence="7" id="KW-0539">Nucleus</keyword>
<feature type="region of interest" description="Disordered" evidence="10">
    <location>
        <begin position="169"/>
        <end position="263"/>
    </location>
</feature>
<evidence type="ECO:0000256" key="10">
    <source>
        <dbReference type="SAM" id="MobiDB-lite"/>
    </source>
</evidence>
<keyword evidence="3" id="KW-0479">Metal-binding</keyword>
<feature type="region of interest" description="Disordered" evidence="10">
    <location>
        <begin position="1"/>
        <end position="45"/>
    </location>
</feature>
<feature type="compositionally biased region" description="Low complexity" evidence="10">
    <location>
        <begin position="529"/>
        <end position="548"/>
    </location>
</feature>
<keyword evidence="4" id="KW-0677">Repeat</keyword>
<feature type="compositionally biased region" description="Polar residues" evidence="10">
    <location>
        <begin position="15"/>
        <end position="25"/>
    </location>
</feature>
<evidence type="ECO:0000256" key="6">
    <source>
        <dbReference type="ARBA" id="ARBA00022833"/>
    </source>
</evidence>
<keyword evidence="2" id="KW-0678">Repressor</keyword>
<name>A0A8H5FXU3_9AGAR</name>
<evidence type="ECO:0000256" key="3">
    <source>
        <dbReference type="ARBA" id="ARBA00022723"/>
    </source>
</evidence>
<dbReference type="EMBL" id="JAACJO010000011">
    <property type="protein sequence ID" value="KAF5352693.1"/>
    <property type="molecule type" value="Genomic_DNA"/>
</dbReference>
<dbReference type="InterPro" id="IPR048420">
    <property type="entry name" value="Zap1-like_Znf1"/>
</dbReference>
<evidence type="ECO:0000256" key="4">
    <source>
        <dbReference type="ARBA" id="ARBA00022737"/>
    </source>
</evidence>
<dbReference type="Proteomes" id="UP000559027">
    <property type="component" value="Unassembled WGS sequence"/>
</dbReference>
<dbReference type="PROSITE" id="PS00028">
    <property type="entry name" value="ZINC_FINGER_C2H2_1"/>
    <property type="match status" value="3"/>
</dbReference>
<keyword evidence="6" id="KW-0862">Zinc</keyword>
<comment type="similarity">
    <text evidence="8">Belongs to the pacC/RIM101 family.</text>
</comment>
<sequence length="699" mass="77290">MPQNSVPFLSLPYHTMSSPSASTTEKFPHTPSPSPTRDQDDSKLSSAADSAGFKCLWVDCSQSFTDPETLYNHLCNDHIGRKSTNNLCLTCKWKDCGTTCAKRDHITSHLRVHTPLKPHICEICKKSFKRPQDLKKHEKIHTEEHHLQHKHSKAITVIDPSYVQRVRGDSAPRISDNKPIIASKPPSGNLSLRPSAPRPKPQSATSEAHYGVLPTPSPELSHPSTHPHQPSHDMFMPNQPVPSWEVLRHDGPSGVPVGSKRSHDYGSGVEEFFTDMKKRRVNPAYDPRMAERLDDIAYGQHGQGGNPNAFNPRSVSLDIRTPEELAAVNEFLVTLGRDVSANRPPVHSPSSHSSLSPNYFDAANLSQLGLAGMPGLPGSNDFSGDQHYPGGHQYTNGSYSSRSASVSGSYPNVYAMENSIKYNGNYNPVRRSAQQYQGSYSTHYQHPTPPLDGGSPHSTVSTPVTTTPPQAPLTVPDFDFQRMRGVPHVAHLAPPEYPPKSMRSMVVLKSLPSADRPAPVEPRLPLAESSSGDTVSSSSRSRTSTSVSKPGSLYPLLTSVDKRITLPPLSSIYRSSSPPSPRPRRRYSAHRDRESTPSSTDSSPEPRHTVLPSFKTITSPAFPSRQRKPEDQLANDVKMMDLEKSDWISREQRKRHAEFILDLLFQINGDFKRRYGQQRSPPPLSMTAKSPRDVEMTAA</sequence>
<dbReference type="GO" id="GO:0008270">
    <property type="term" value="F:zinc ion binding"/>
    <property type="evidence" value="ECO:0007669"/>
    <property type="project" value="UniProtKB-KW"/>
</dbReference>
<feature type="region of interest" description="Disordered" evidence="10">
    <location>
        <begin position="435"/>
        <end position="470"/>
    </location>
</feature>
<dbReference type="InterPro" id="IPR013087">
    <property type="entry name" value="Znf_C2H2_type"/>
</dbReference>
<feature type="region of interest" description="Disordered" evidence="10">
    <location>
        <begin position="673"/>
        <end position="699"/>
    </location>
</feature>
<keyword evidence="5 9" id="KW-0863">Zinc-finger</keyword>
<dbReference type="AlphaFoldDB" id="A0A8H5FXU3"/>
<feature type="region of interest" description="Disordered" evidence="10">
    <location>
        <begin position="376"/>
        <end position="402"/>
    </location>
</feature>
<dbReference type="PANTHER" id="PTHR47257:SF1">
    <property type="entry name" value="PH-RESPONSE TRANSCRIPTION FACTOR PACC_RIM101"/>
    <property type="match status" value="1"/>
</dbReference>
<dbReference type="SUPFAM" id="SSF57667">
    <property type="entry name" value="beta-beta-alpha zinc fingers"/>
    <property type="match status" value="2"/>
</dbReference>
<comment type="caution">
    <text evidence="12">The sequence shown here is derived from an EMBL/GenBank/DDBJ whole genome shotgun (WGS) entry which is preliminary data.</text>
</comment>
<feature type="domain" description="C2H2-type" evidence="11">
    <location>
        <begin position="53"/>
        <end position="83"/>
    </location>
</feature>
<comment type="subcellular location">
    <subcellularLocation>
        <location evidence="1">Nucleus</location>
    </subcellularLocation>
</comment>
<evidence type="ECO:0000256" key="5">
    <source>
        <dbReference type="ARBA" id="ARBA00022771"/>
    </source>
</evidence>
<evidence type="ECO:0000313" key="12">
    <source>
        <dbReference type="EMBL" id="KAF5352693.1"/>
    </source>
</evidence>
<feature type="domain" description="C2H2-type" evidence="11">
    <location>
        <begin position="89"/>
        <end position="118"/>
    </location>
</feature>
<dbReference type="PANTHER" id="PTHR47257">
    <property type="entry name" value="PH-RESPONSE TRANSCRIPTION FACTOR PACC/RIM101"/>
    <property type="match status" value="1"/>
</dbReference>
<protein>
    <recommendedName>
        <fullName evidence="11">C2H2-type domain-containing protein</fullName>
    </recommendedName>
</protein>
<keyword evidence="13" id="KW-1185">Reference proteome</keyword>
<evidence type="ECO:0000256" key="8">
    <source>
        <dbReference type="ARBA" id="ARBA00038089"/>
    </source>
</evidence>
<dbReference type="InterPro" id="IPR036236">
    <property type="entry name" value="Znf_C2H2_sf"/>
</dbReference>
<proteinExistence type="inferred from homology"/>
<dbReference type="SMART" id="SM00355">
    <property type="entry name" value="ZnF_C2H2"/>
    <property type="match status" value="3"/>
</dbReference>
<dbReference type="Gene3D" id="3.30.160.60">
    <property type="entry name" value="Classic Zinc Finger"/>
    <property type="match status" value="2"/>
</dbReference>
<feature type="compositionally biased region" description="Polar residues" evidence="10">
    <location>
        <begin position="435"/>
        <end position="445"/>
    </location>
</feature>